<dbReference type="RefSeq" id="WP_214380620.1">
    <property type="nucleotide sequence ID" value="NZ_CP075566.1"/>
</dbReference>
<evidence type="ECO:0000313" key="7">
    <source>
        <dbReference type="EMBL" id="QVW24126.1"/>
    </source>
</evidence>
<protein>
    <submittedName>
        <fullName evidence="7">Mov34/MPN/PAD-1 family protein</fullName>
    </submittedName>
</protein>
<evidence type="ECO:0000259" key="6">
    <source>
        <dbReference type="Pfam" id="PF14464"/>
    </source>
</evidence>
<keyword evidence="8" id="KW-1185">Reference proteome</keyword>
<dbReference type="SUPFAM" id="SSF102712">
    <property type="entry name" value="JAB1/MPN domain"/>
    <property type="match status" value="1"/>
</dbReference>
<evidence type="ECO:0000256" key="2">
    <source>
        <dbReference type="ARBA" id="ARBA00022723"/>
    </source>
</evidence>
<feature type="domain" description="JAB" evidence="6">
    <location>
        <begin position="36"/>
        <end position="133"/>
    </location>
</feature>
<sequence>MQPLSLIDRATCHLVVISPEVLELISFYQQSAPDDCEAGGILIGVMHGAHLEITGATEPQLTDKRTRTRFQRSEVGHQLILNQRWESSGGTENYVGEWHTHPEPDPQPSGIDLREWSRTSRRLGERMIVIIGGLASNYYAVIDDRKCRVLHLIR</sequence>
<reference evidence="7 8" key="1">
    <citation type="submission" date="2021-05" db="EMBL/GenBank/DDBJ databases">
        <title>Complete genome of the cytokinin-producing biocontrol strain Pseudomonas fluorescens G20-18.</title>
        <authorList>
            <person name="Nielsen T.K."/>
            <person name="Mekureyaw M.F."/>
            <person name="Hansen L.H."/>
            <person name="Nicolaisen M.H."/>
            <person name="Roitsch T.G."/>
            <person name="Hennessy R.C."/>
        </authorList>
    </citation>
    <scope>NUCLEOTIDE SEQUENCE [LARGE SCALE GENOMIC DNA]</scope>
    <source>
        <strain evidence="7 8">G20-18</strain>
    </source>
</reference>
<dbReference type="Gene3D" id="3.40.140.10">
    <property type="entry name" value="Cytidine Deaminase, domain 2"/>
    <property type="match status" value="1"/>
</dbReference>
<keyword evidence="4" id="KW-0862">Zinc</keyword>
<proteinExistence type="predicted"/>
<name>A0ABX8EY80_9PSED</name>
<evidence type="ECO:0000256" key="5">
    <source>
        <dbReference type="ARBA" id="ARBA00023049"/>
    </source>
</evidence>
<dbReference type="Pfam" id="PF14464">
    <property type="entry name" value="Prok-JAB"/>
    <property type="match status" value="1"/>
</dbReference>
<evidence type="ECO:0000256" key="4">
    <source>
        <dbReference type="ARBA" id="ARBA00022833"/>
    </source>
</evidence>
<keyword evidence="1" id="KW-0645">Protease</keyword>
<dbReference type="InterPro" id="IPR028090">
    <property type="entry name" value="JAB_dom_prok"/>
</dbReference>
<keyword evidence="2" id="KW-0479">Metal-binding</keyword>
<keyword evidence="3" id="KW-0378">Hydrolase</keyword>
<dbReference type="EMBL" id="CP075566">
    <property type="protein sequence ID" value="QVW24126.1"/>
    <property type="molecule type" value="Genomic_DNA"/>
</dbReference>
<dbReference type="Proteomes" id="UP000681155">
    <property type="component" value="Chromosome"/>
</dbReference>
<evidence type="ECO:0000313" key="8">
    <source>
        <dbReference type="Proteomes" id="UP000681155"/>
    </source>
</evidence>
<organism evidence="7 8">
    <name type="scientific">Pseudomonas hormoni</name>
    <dbReference type="NCBI Taxonomy" id="3093767"/>
    <lineage>
        <taxon>Bacteria</taxon>
        <taxon>Pseudomonadati</taxon>
        <taxon>Pseudomonadota</taxon>
        <taxon>Gammaproteobacteria</taxon>
        <taxon>Pseudomonadales</taxon>
        <taxon>Pseudomonadaceae</taxon>
        <taxon>Pseudomonas</taxon>
    </lineage>
</organism>
<accession>A0ABX8EY80</accession>
<gene>
    <name evidence="7" type="ORF">KJF94_00650</name>
</gene>
<evidence type="ECO:0000256" key="3">
    <source>
        <dbReference type="ARBA" id="ARBA00022801"/>
    </source>
</evidence>
<evidence type="ECO:0000256" key="1">
    <source>
        <dbReference type="ARBA" id="ARBA00022670"/>
    </source>
</evidence>
<keyword evidence="5" id="KW-0482">Metalloprotease</keyword>